<gene>
    <name evidence="2" type="ORF">ACFY8C_39905</name>
</gene>
<dbReference type="EMBL" id="JBIBDZ010000028">
    <property type="protein sequence ID" value="MFF5924394.1"/>
    <property type="molecule type" value="Genomic_DNA"/>
</dbReference>
<evidence type="ECO:0000256" key="1">
    <source>
        <dbReference type="SAM" id="MobiDB-lite"/>
    </source>
</evidence>
<accession>A0ABW6Y440</accession>
<name>A0ABW6Y440_9ACTN</name>
<proteinExistence type="predicted"/>
<protein>
    <submittedName>
        <fullName evidence="2">Uncharacterized protein</fullName>
    </submittedName>
</protein>
<evidence type="ECO:0000313" key="2">
    <source>
        <dbReference type="EMBL" id="MFF5924394.1"/>
    </source>
</evidence>
<reference evidence="2 3" key="1">
    <citation type="submission" date="2024-10" db="EMBL/GenBank/DDBJ databases">
        <title>The Natural Products Discovery Center: Release of the First 8490 Sequenced Strains for Exploring Actinobacteria Biosynthetic Diversity.</title>
        <authorList>
            <person name="Kalkreuter E."/>
            <person name="Kautsar S.A."/>
            <person name="Yang D."/>
            <person name="Bader C.D."/>
            <person name="Teijaro C.N."/>
            <person name="Fluegel L."/>
            <person name="Davis C.M."/>
            <person name="Simpson J.R."/>
            <person name="Lauterbach L."/>
            <person name="Steele A.D."/>
            <person name="Gui C."/>
            <person name="Meng S."/>
            <person name="Li G."/>
            <person name="Viehrig K."/>
            <person name="Ye F."/>
            <person name="Su P."/>
            <person name="Kiefer A.F."/>
            <person name="Nichols A."/>
            <person name="Cepeda A.J."/>
            <person name="Yan W."/>
            <person name="Fan B."/>
            <person name="Jiang Y."/>
            <person name="Adhikari A."/>
            <person name="Zheng C.-J."/>
            <person name="Schuster L."/>
            <person name="Cowan T.M."/>
            <person name="Smanski M.J."/>
            <person name="Chevrette M.G."/>
            <person name="De Carvalho L.P.S."/>
            <person name="Shen B."/>
        </authorList>
    </citation>
    <scope>NUCLEOTIDE SEQUENCE [LARGE SCALE GENOMIC DNA]</scope>
    <source>
        <strain evidence="2 3">NPDC012605</strain>
    </source>
</reference>
<dbReference type="RefSeq" id="WP_359521275.1">
    <property type="nucleotide sequence ID" value="NZ_JBIBDZ010000028.1"/>
</dbReference>
<keyword evidence="3" id="KW-1185">Reference proteome</keyword>
<evidence type="ECO:0000313" key="3">
    <source>
        <dbReference type="Proteomes" id="UP001602370"/>
    </source>
</evidence>
<feature type="compositionally biased region" description="Basic and acidic residues" evidence="1">
    <location>
        <begin position="11"/>
        <end position="22"/>
    </location>
</feature>
<sequence>MTNPDPITLAPDREPWERQPRETARRYGQFRAYLEAGRTRTLRGASETLALSGAYVRNVAASHRWRERAEAYDADADRAYDLAWTEARRRAATEDAETLARLAATVRQAAEGLDVGQLGPADFVRLLDVTMRHRRALLGPAPVAVVTLAGSAGADQAAEEFRALPPEQRAARLDALALEAMRRARALTETDDDPED</sequence>
<comment type="caution">
    <text evidence="2">The sequence shown here is derived from an EMBL/GenBank/DDBJ whole genome shotgun (WGS) entry which is preliminary data.</text>
</comment>
<organism evidence="2 3">
    <name type="scientific">Streptomyces flavochromogenes</name>
    <dbReference type="NCBI Taxonomy" id="68199"/>
    <lineage>
        <taxon>Bacteria</taxon>
        <taxon>Bacillati</taxon>
        <taxon>Actinomycetota</taxon>
        <taxon>Actinomycetes</taxon>
        <taxon>Kitasatosporales</taxon>
        <taxon>Streptomycetaceae</taxon>
        <taxon>Streptomyces</taxon>
    </lineage>
</organism>
<feature type="region of interest" description="Disordered" evidence="1">
    <location>
        <begin position="1"/>
        <end position="22"/>
    </location>
</feature>
<dbReference type="Proteomes" id="UP001602370">
    <property type="component" value="Unassembled WGS sequence"/>
</dbReference>